<dbReference type="Proteomes" id="UP000324222">
    <property type="component" value="Unassembled WGS sequence"/>
</dbReference>
<dbReference type="EMBL" id="VSRR010114659">
    <property type="protein sequence ID" value="MPC98572.1"/>
    <property type="molecule type" value="Genomic_DNA"/>
</dbReference>
<evidence type="ECO:0000313" key="2">
    <source>
        <dbReference type="Proteomes" id="UP000324222"/>
    </source>
</evidence>
<sequence>MVCGSPPGRLKSLLVTRRGGFLEDPFFRDARENYNSAVRRIVDR</sequence>
<keyword evidence="2" id="KW-1185">Reference proteome</keyword>
<name>A0A5B7JR74_PORTR</name>
<reference evidence="1 2" key="1">
    <citation type="submission" date="2019-05" db="EMBL/GenBank/DDBJ databases">
        <title>Another draft genome of Portunus trituberculatus and its Hox gene families provides insights of decapod evolution.</title>
        <authorList>
            <person name="Jeong J.-H."/>
            <person name="Song I."/>
            <person name="Kim S."/>
            <person name="Choi T."/>
            <person name="Kim D."/>
            <person name="Ryu S."/>
            <person name="Kim W."/>
        </authorList>
    </citation>
    <scope>NUCLEOTIDE SEQUENCE [LARGE SCALE GENOMIC DNA]</scope>
    <source>
        <tissue evidence="1">Muscle</tissue>
    </source>
</reference>
<dbReference type="OrthoDB" id="6382498at2759"/>
<organism evidence="1 2">
    <name type="scientific">Portunus trituberculatus</name>
    <name type="common">Swimming crab</name>
    <name type="synonym">Neptunus trituberculatus</name>
    <dbReference type="NCBI Taxonomy" id="210409"/>
    <lineage>
        <taxon>Eukaryota</taxon>
        <taxon>Metazoa</taxon>
        <taxon>Ecdysozoa</taxon>
        <taxon>Arthropoda</taxon>
        <taxon>Crustacea</taxon>
        <taxon>Multicrustacea</taxon>
        <taxon>Malacostraca</taxon>
        <taxon>Eumalacostraca</taxon>
        <taxon>Eucarida</taxon>
        <taxon>Decapoda</taxon>
        <taxon>Pleocyemata</taxon>
        <taxon>Brachyura</taxon>
        <taxon>Eubrachyura</taxon>
        <taxon>Portunoidea</taxon>
        <taxon>Portunidae</taxon>
        <taxon>Portuninae</taxon>
        <taxon>Portunus</taxon>
    </lineage>
</organism>
<gene>
    <name evidence="1" type="ORF">E2C01_093946</name>
</gene>
<protein>
    <submittedName>
        <fullName evidence="1">Uncharacterized protein</fullName>
    </submittedName>
</protein>
<proteinExistence type="predicted"/>
<accession>A0A5B7JR74</accession>
<dbReference type="AlphaFoldDB" id="A0A5B7JR74"/>
<evidence type="ECO:0000313" key="1">
    <source>
        <dbReference type="EMBL" id="MPC98572.1"/>
    </source>
</evidence>
<comment type="caution">
    <text evidence="1">The sequence shown here is derived from an EMBL/GenBank/DDBJ whole genome shotgun (WGS) entry which is preliminary data.</text>
</comment>